<sequence length="1374" mass="157098">MRSLLILLLLYCNNTFSQSAKTELTQPNYRFSHISVADGLAPGAVNCIFKESRGFLWVGTSSGLSRYDGYKIKNYRPDPKNDSAYQSSGYKGIFEDPLGNIWLQTTLGINIFNPITEKFSSDQFSILQQLNIPAIEVKDIVKDHKGNFWFIHSNASLSKYNPTLQKVNHLDLTIEGFNKQDLDITYFAENSEGDFWIIFSNGMLQKLKAKSLEVSYSTTVLNQKFPGKQHDYQLVIDNYDNLWIHLYEDFGLYYYNVSSNKLKNYNTQTSSIRLSSNLINDFVKDNKGKIWVGTDHGGIDIIDPDNFSVDYVSNNPEIRSSLSQNSITSFYRDRDGIIWIGTFKNGLDYYHPSLIKFPLEKKLLSSPESLPFNDVNVFTEDEKGNIFIGTNGGGLLYFNRKKGTYTQYQHDPDDASSISSNVIVSLLYDSKGTLWVGTYLGGLNKMTSDGFKSFKHIPSDTTSIGGNNVWELLEDSRGNMWVGTLSAGLYKFDRSTEKFFQVNEKGERFAPNITYVSAIDEDDENNIWVGGVNGIDVILSNGKLLHFSYDADKKASLSSNYIRSIYKDHFNNIWIGTDEGLDLYDRQNQSFYHYNQQDGLPGKRVVAITSDNQYDIWLTSSYGLSQLKIDSAGTFNKRITPNFKNYNYEDGLQGNLFNENAIFSTSKGELLVGGMDGYNIFNPQHFEYNSKEPKIIFTDFILFNSSLNPNEEVNGRVILNEPIQSTEEITLKYDENLFSVEFAALDFLQPSKNKYRYKLEGFDQQWRSTTSDLRKVTYTNLDPGNYKLRVQAANNDGVWNKEGAELKIVVLPPFYKTTLAYISYAILLILILYFSRRNIIQKQHKNFQIEQEKREAAYLHKMDLMKISFFTNINHEFKTPISLILASIEKLRTYDLREQSKEQINSIHKSAQKLLRLINQILDLGNIKNESLLFESAGNIIDFTQQIVDSFKDLAENRGVRIEFNSQIEAFHSHFDKDKLDKILFNLLSNAVKFTPKGGLVKVEVKIKKDSGLEGKQKLFDLKISDTGIGIPESDRSKIFERFFKAEQPAHLENQGSGVGLALVKEYIELFQGKISVKSALGEGTLFHISFPVKPAHTPNQPTSLIVKKELKTINNELLPSLLIIEDDMSFLNHLIPYFKNEYNVFIAADGEEGWKKTLSVRPDIIICDWQIPKITGIELCDKLREDSRTKHIPFILITANDLETSKLKALKSGVSDYITKPFNFEELQSRVQNLITQQQLFKKTYSKKIEVTPVENKVTFESEDEKLMRKVLQIIKSNVNDPNFSVDHLAKEAGVSRSFLYNKTLTLFQKPPLQLITDTRLEEGKELLTKTQLTISEIAFKVGFNNPKYFTRNFKKKYNALPSSYRTEANSKN</sequence>
<dbReference type="RefSeq" id="WP_188459889.1">
    <property type="nucleotide sequence ID" value="NZ_BAABHU010000001.1"/>
</dbReference>
<dbReference type="SUPFAM" id="SSF63829">
    <property type="entry name" value="Calcium-dependent phosphotriesterase"/>
    <property type="match status" value="2"/>
</dbReference>
<dbReference type="Gene3D" id="2.60.40.10">
    <property type="entry name" value="Immunoglobulins"/>
    <property type="match status" value="1"/>
</dbReference>
<feature type="domain" description="HTH araC/xylS-type" evidence="9">
    <location>
        <begin position="1270"/>
        <end position="1369"/>
    </location>
</feature>
<accession>A0ABQ1L616</accession>
<dbReference type="Proteomes" id="UP000636010">
    <property type="component" value="Unassembled WGS sequence"/>
</dbReference>
<dbReference type="SMART" id="SM00388">
    <property type="entry name" value="HisKA"/>
    <property type="match status" value="1"/>
</dbReference>
<keyword evidence="12" id="KW-0418">Kinase</keyword>
<evidence type="ECO:0000256" key="1">
    <source>
        <dbReference type="ARBA" id="ARBA00000085"/>
    </source>
</evidence>
<feature type="domain" description="Histidine kinase" evidence="10">
    <location>
        <begin position="872"/>
        <end position="1095"/>
    </location>
</feature>
<keyword evidence="12" id="KW-0808">Transferase</keyword>
<dbReference type="InterPro" id="IPR018060">
    <property type="entry name" value="HTH_AraC"/>
</dbReference>
<evidence type="ECO:0000256" key="2">
    <source>
        <dbReference type="ARBA" id="ARBA00012438"/>
    </source>
</evidence>
<dbReference type="InterPro" id="IPR003594">
    <property type="entry name" value="HATPase_dom"/>
</dbReference>
<keyword evidence="4" id="KW-0805">Transcription regulation</keyword>
<dbReference type="Gene3D" id="3.30.565.10">
    <property type="entry name" value="Histidine kinase-like ATPase, C-terminal domain"/>
    <property type="match status" value="1"/>
</dbReference>
<comment type="catalytic activity">
    <reaction evidence="1">
        <text>ATP + protein L-histidine = ADP + protein N-phospho-L-histidine.</text>
        <dbReference type="EC" id="2.7.13.3"/>
    </reaction>
</comment>
<evidence type="ECO:0000256" key="7">
    <source>
        <dbReference type="PROSITE-ProRule" id="PRU00169"/>
    </source>
</evidence>
<evidence type="ECO:0000256" key="8">
    <source>
        <dbReference type="SAM" id="SignalP"/>
    </source>
</evidence>
<dbReference type="InterPro" id="IPR011123">
    <property type="entry name" value="Y_Y_Y"/>
</dbReference>
<keyword evidence="3 7" id="KW-0597">Phosphoprotein</keyword>
<protein>
    <recommendedName>
        <fullName evidence="2">histidine kinase</fullName>
        <ecNumber evidence="2">2.7.13.3</ecNumber>
    </recommendedName>
</protein>
<keyword evidence="6" id="KW-0804">Transcription</keyword>
<dbReference type="Pfam" id="PF07494">
    <property type="entry name" value="Reg_prop"/>
    <property type="match status" value="5"/>
</dbReference>
<dbReference type="InterPro" id="IPR004358">
    <property type="entry name" value="Sig_transdc_His_kin-like_C"/>
</dbReference>
<gene>
    <name evidence="12" type="ORF">GCM10011506_01460</name>
</gene>
<dbReference type="PROSITE" id="PS00041">
    <property type="entry name" value="HTH_ARAC_FAMILY_1"/>
    <property type="match status" value="1"/>
</dbReference>
<evidence type="ECO:0000256" key="5">
    <source>
        <dbReference type="ARBA" id="ARBA00023125"/>
    </source>
</evidence>
<dbReference type="Pfam" id="PF07495">
    <property type="entry name" value="Y_Y_Y"/>
    <property type="match status" value="1"/>
</dbReference>
<dbReference type="SUPFAM" id="SSF55874">
    <property type="entry name" value="ATPase domain of HSP90 chaperone/DNA topoisomerase II/histidine kinase"/>
    <property type="match status" value="1"/>
</dbReference>
<dbReference type="SUPFAM" id="SSF52172">
    <property type="entry name" value="CheY-like"/>
    <property type="match status" value="1"/>
</dbReference>
<name>A0ABQ1L616_9BACT</name>
<dbReference type="InterPro" id="IPR011006">
    <property type="entry name" value="CheY-like_superfamily"/>
</dbReference>
<evidence type="ECO:0000256" key="4">
    <source>
        <dbReference type="ARBA" id="ARBA00023015"/>
    </source>
</evidence>
<dbReference type="InterPro" id="IPR013783">
    <property type="entry name" value="Ig-like_fold"/>
</dbReference>
<evidence type="ECO:0000259" key="9">
    <source>
        <dbReference type="PROSITE" id="PS01124"/>
    </source>
</evidence>
<dbReference type="PROSITE" id="PS50110">
    <property type="entry name" value="RESPONSE_REGULATORY"/>
    <property type="match status" value="1"/>
</dbReference>
<dbReference type="PANTHER" id="PTHR43547:SF2">
    <property type="entry name" value="HYBRID SIGNAL TRANSDUCTION HISTIDINE KINASE C"/>
    <property type="match status" value="1"/>
</dbReference>
<dbReference type="Gene3D" id="3.40.50.2300">
    <property type="match status" value="1"/>
</dbReference>
<evidence type="ECO:0000259" key="11">
    <source>
        <dbReference type="PROSITE" id="PS50110"/>
    </source>
</evidence>
<feature type="signal peptide" evidence="8">
    <location>
        <begin position="1"/>
        <end position="20"/>
    </location>
</feature>
<dbReference type="Pfam" id="PF00072">
    <property type="entry name" value="Response_reg"/>
    <property type="match status" value="1"/>
</dbReference>
<dbReference type="PANTHER" id="PTHR43547">
    <property type="entry name" value="TWO-COMPONENT HISTIDINE KINASE"/>
    <property type="match status" value="1"/>
</dbReference>
<dbReference type="InterPro" id="IPR018062">
    <property type="entry name" value="HTH_AraC-typ_CS"/>
</dbReference>
<dbReference type="EC" id="2.7.13.3" evidence="2"/>
<dbReference type="InterPro" id="IPR036097">
    <property type="entry name" value="HisK_dim/P_sf"/>
</dbReference>
<dbReference type="Pfam" id="PF02518">
    <property type="entry name" value="HATPase_c"/>
    <property type="match status" value="1"/>
</dbReference>
<dbReference type="Gene3D" id="2.130.10.10">
    <property type="entry name" value="YVTN repeat-like/Quinoprotein amine dehydrogenase"/>
    <property type="match status" value="2"/>
</dbReference>
<organism evidence="12 13">
    <name type="scientific">Marivirga lumbricoides</name>
    <dbReference type="NCBI Taxonomy" id="1046115"/>
    <lineage>
        <taxon>Bacteria</taxon>
        <taxon>Pseudomonadati</taxon>
        <taxon>Bacteroidota</taxon>
        <taxon>Cytophagia</taxon>
        <taxon>Cytophagales</taxon>
        <taxon>Marivirgaceae</taxon>
        <taxon>Marivirga</taxon>
    </lineage>
</organism>
<dbReference type="InterPro" id="IPR036890">
    <property type="entry name" value="HATPase_C_sf"/>
</dbReference>
<evidence type="ECO:0000259" key="10">
    <source>
        <dbReference type="PROSITE" id="PS50109"/>
    </source>
</evidence>
<dbReference type="SMART" id="SM00342">
    <property type="entry name" value="HTH_ARAC"/>
    <property type="match status" value="1"/>
</dbReference>
<dbReference type="CDD" id="cd00082">
    <property type="entry name" value="HisKA"/>
    <property type="match status" value="1"/>
</dbReference>
<dbReference type="PROSITE" id="PS01124">
    <property type="entry name" value="HTH_ARAC_FAMILY_2"/>
    <property type="match status" value="1"/>
</dbReference>
<dbReference type="GO" id="GO:0016301">
    <property type="term" value="F:kinase activity"/>
    <property type="evidence" value="ECO:0007669"/>
    <property type="project" value="UniProtKB-KW"/>
</dbReference>
<dbReference type="SMART" id="SM00448">
    <property type="entry name" value="REC"/>
    <property type="match status" value="1"/>
</dbReference>
<feature type="chain" id="PRO_5046417314" description="histidine kinase" evidence="8">
    <location>
        <begin position="21"/>
        <end position="1374"/>
    </location>
</feature>
<dbReference type="PRINTS" id="PR00344">
    <property type="entry name" value="BCTRLSENSOR"/>
</dbReference>
<dbReference type="InterPro" id="IPR011110">
    <property type="entry name" value="Reg_prop"/>
</dbReference>
<feature type="modified residue" description="4-aspartylphosphate" evidence="7">
    <location>
        <position position="1169"/>
    </location>
</feature>
<dbReference type="Pfam" id="PF12833">
    <property type="entry name" value="HTH_18"/>
    <property type="match status" value="1"/>
</dbReference>
<keyword evidence="13" id="KW-1185">Reference proteome</keyword>
<keyword evidence="5" id="KW-0238">DNA-binding</keyword>
<dbReference type="CDD" id="cd17574">
    <property type="entry name" value="REC_OmpR"/>
    <property type="match status" value="1"/>
</dbReference>
<dbReference type="InterPro" id="IPR001789">
    <property type="entry name" value="Sig_transdc_resp-reg_receiver"/>
</dbReference>
<evidence type="ECO:0000313" key="12">
    <source>
        <dbReference type="EMBL" id="GGC20074.1"/>
    </source>
</evidence>
<dbReference type="Pfam" id="PF00512">
    <property type="entry name" value="HisKA"/>
    <property type="match status" value="1"/>
</dbReference>
<dbReference type="SUPFAM" id="SSF47384">
    <property type="entry name" value="Homodimeric domain of signal transducing histidine kinase"/>
    <property type="match status" value="1"/>
</dbReference>
<dbReference type="PROSITE" id="PS50109">
    <property type="entry name" value="HIS_KIN"/>
    <property type="match status" value="1"/>
</dbReference>
<dbReference type="InterPro" id="IPR015943">
    <property type="entry name" value="WD40/YVTN_repeat-like_dom_sf"/>
</dbReference>
<dbReference type="Gene3D" id="1.10.287.130">
    <property type="match status" value="1"/>
</dbReference>
<evidence type="ECO:0000256" key="6">
    <source>
        <dbReference type="ARBA" id="ARBA00023163"/>
    </source>
</evidence>
<evidence type="ECO:0000256" key="3">
    <source>
        <dbReference type="ARBA" id="ARBA00022553"/>
    </source>
</evidence>
<dbReference type="SMART" id="SM00387">
    <property type="entry name" value="HATPase_c"/>
    <property type="match status" value="1"/>
</dbReference>
<dbReference type="InterPro" id="IPR003661">
    <property type="entry name" value="HisK_dim/P_dom"/>
</dbReference>
<feature type="domain" description="Response regulatory" evidence="11">
    <location>
        <begin position="1121"/>
        <end position="1236"/>
    </location>
</feature>
<reference evidence="13" key="1">
    <citation type="journal article" date="2019" name="Int. J. Syst. Evol. Microbiol.">
        <title>The Global Catalogue of Microorganisms (GCM) 10K type strain sequencing project: providing services to taxonomists for standard genome sequencing and annotation.</title>
        <authorList>
            <consortium name="The Broad Institute Genomics Platform"/>
            <consortium name="The Broad Institute Genome Sequencing Center for Infectious Disease"/>
            <person name="Wu L."/>
            <person name="Ma J."/>
        </authorList>
    </citation>
    <scope>NUCLEOTIDE SEQUENCE [LARGE SCALE GENOMIC DNA]</scope>
    <source>
        <strain evidence="13">CGMCC 1.10832</strain>
    </source>
</reference>
<dbReference type="Gene3D" id="1.10.10.60">
    <property type="entry name" value="Homeodomain-like"/>
    <property type="match status" value="1"/>
</dbReference>
<comment type="caution">
    <text evidence="12">The sequence shown here is derived from an EMBL/GenBank/DDBJ whole genome shotgun (WGS) entry which is preliminary data.</text>
</comment>
<dbReference type="EMBL" id="BMEC01000001">
    <property type="protein sequence ID" value="GGC20074.1"/>
    <property type="molecule type" value="Genomic_DNA"/>
</dbReference>
<dbReference type="InterPro" id="IPR005467">
    <property type="entry name" value="His_kinase_dom"/>
</dbReference>
<dbReference type="SUPFAM" id="SSF46689">
    <property type="entry name" value="Homeodomain-like"/>
    <property type="match status" value="1"/>
</dbReference>
<proteinExistence type="predicted"/>
<dbReference type="InterPro" id="IPR009057">
    <property type="entry name" value="Homeodomain-like_sf"/>
</dbReference>
<evidence type="ECO:0000313" key="13">
    <source>
        <dbReference type="Proteomes" id="UP000636010"/>
    </source>
</evidence>
<keyword evidence="8" id="KW-0732">Signal</keyword>